<organism evidence="1 2">
    <name type="scientific">Clostridium weizhouense</name>
    <dbReference type="NCBI Taxonomy" id="2859781"/>
    <lineage>
        <taxon>Bacteria</taxon>
        <taxon>Bacillati</taxon>
        <taxon>Bacillota</taxon>
        <taxon>Clostridia</taxon>
        <taxon>Eubacteriales</taxon>
        <taxon>Clostridiaceae</taxon>
        <taxon>Clostridium</taxon>
    </lineage>
</organism>
<evidence type="ECO:0008006" key="3">
    <source>
        <dbReference type="Google" id="ProtNLM"/>
    </source>
</evidence>
<name>A0ABS7AQ10_9CLOT</name>
<dbReference type="EMBL" id="JAHXPT010000009">
    <property type="protein sequence ID" value="MBW6410752.1"/>
    <property type="molecule type" value="Genomic_DNA"/>
</dbReference>
<keyword evidence="2" id="KW-1185">Reference proteome</keyword>
<dbReference type="RefSeq" id="WP_219780217.1">
    <property type="nucleotide sequence ID" value="NZ_JAHXPT010000009.1"/>
</dbReference>
<accession>A0ABS7AQ10</accession>
<gene>
    <name evidence="1" type="ORF">KYD98_11675</name>
</gene>
<sequence length="55" mass="6108">MNALNKSLTELSLDEISEINGGSKKDTDFGYKVGRDISRAANYVWRHTIGCTPAY</sequence>
<protein>
    <recommendedName>
        <fullName evidence="3">Bacteriocin</fullName>
    </recommendedName>
</protein>
<proteinExistence type="predicted"/>
<dbReference type="Proteomes" id="UP001519921">
    <property type="component" value="Unassembled WGS sequence"/>
</dbReference>
<reference evidence="1 2" key="1">
    <citation type="submission" date="2021-07" db="EMBL/GenBank/DDBJ databases">
        <title>Clostridium weizhouense sp. nov., an anaerobic bacterium isolated from activated sludge of Petroleum wastewater.</title>
        <authorList>
            <person name="Li Q."/>
        </authorList>
    </citation>
    <scope>NUCLEOTIDE SEQUENCE [LARGE SCALE GENOMIC DNA]</scope>
    <source>
        <strain evidence="1 2">YB-6</strain>
    </source>
</reference>
<evidence type="ECO:0000313" key="1">
    <source>
        <dbReference type="EMBL" id="MBW6410752.1"/>
    </source>
</evidence>
<evidence type="ECO:0000313" key="2">
    <source>
        <dbReference type="Proteomes" id="UP001519921"/>
    </source>
</evidence>
<comment type="caution">
    <text evidence="1">The sequence shown here is derived from an EMBL/GenBank/DDBJ whole genome shotgun (WGS) entry which is preliminary data.</text>
</comment>